<evidence type="ECO:0000313" key="2">
    <source>
        <dbReference type="EMBL" id="KAK0668636.1"/>
    </source>
</evidence>
<protein>
    <submittedName>
        <fullName evidence="2">Uncharacterized protein</fullName>
    </submittedName>
</protein>
<sequence length="484" mass="53557">MSCSHTGPWPVWALTSWQIAKIADGFAAHIPASLGLSPFTGADWQLDCLYSSHRKGLYASWAYIVGHPPSPTVDYTTPPSSPFSSLISCPSCRAWYRLFLDPVSISAHNPSIYARQCAFHRIYEYSSRHQKDHHHGPIEIGMVEATTLDWIEDRGIFLSDTTEYLLAKAIMARLRLTPGVGVKGPVGAVGEERELLRGGSGSGGSACPDTSRPSPTIMGDEDGDGKEMPEWNLGGVIRNDDNRQGSLSSTLIDAHEGDDAPSTLQDLTAHPTPHPFLTAPDVLTEYISATLQADSFTTTPSPSTLPLPLPLPQEFNSTSAWQQHLQQPRPPTTTVGDNGKDIEIKVTHPTTTHDPTILAPIPKRPPPPLAFKQRHQQHLYHHHNHHTNTTPTPQTRGKTPTPKPPAPHPNRLIHPPWPHEQRKKKSACQELWEEKYRKGQDDGRFAPLEWRMALGLGPLCQMDPTTGYRYMQGEPPPPLSLRLR</sequence>
<name>A0AA40DB76_9PEZI</name>
<organism evidence="2 3">
    <name type="scientific">Cercophora samala</name>
    <dbReference type="NCBI Taxonomy" id="330535"/>
    <lineage>
        <taxon>Eukaryota</taxon>
        <taxon>Fungi</taxon>
        <taxon>Dikarya</taxon>
        <taxon>Ascomycota</taxon>
        <taxon>Pezizomycotina</taxon>
        <taxon>Sordariomycetes</taxon>
        <taxon>Sordariomycetidae</taxon>
        <taxon>Sordariales</taxon>
        <taxon>Lasiosphaeriaceae</taxon>
        <taxon>Cercophora</taxon>
    </lineage>
</organism>
<feature type="compositionally biased region" description="Basic residues" evidence="1">
    <location>
        <begin position="373"/>
        <end position="386"/>
    </location>
</feature>
<reference evidence="2" key="1">
    <citation type="submission" date="2023-06" db="EMBL/GenBank/DDBJ databases">
        <title>Genome-scale phylogeny and comparative genomics of the fungal order Sordariales.</title>
        <authorList>
            <consortium name="Lawrence Berkeley National Laboratory"/>
            <person name="Hensen N."/>
            <person name="Bonometti L."/>
            <person name="Westerberg I."/>
            <person name="Brannstrom I.O."/>
            <person name="Guillou S."/>
            <person name="Cros-Aarteil S."/>
            <person name="Calhoun S."/>
            <person name="Haridas S."/>
            <person name="Kuo A."/>
            <person name="Mondo S."/>
            <person name="Pangilinan J."/>
            <person name="Riley R."/>
            <person name="Labutti K."/>
            <person name="Andreopoulos B."/>
            <person name="Lipzen A."/>
            <person name="Chen C."/>
            <person name="Yanf M."/>
            <person name="Daum C."/>
            <person name="Ng V."/>
            <person name="Clum A."/>
            <person name="Steindorff A."/>
            <person name="Ohm R."/>
            <person name="Martin F."/>
            <person name="Silar P."/>
            <person name="Natvig D."/>
            <person name="Lalanne C."/>
            <person name="Gautier V."/>
            <person name="Ament-Velasquez S.L."/>
            <person name="Kruys A."/>
            <person name="Hutchinson M.I."/>
            <person name="Powell A.J."/>
            <person name="Barry K."/>
            <person name="Miller A.N."/>
            <person name="Grigoriev I.V."/>
            <person name="Debuchy R."/>
            <person name="Gladieux P."/>
            <person name="Thoren M.H."/>
            <person name="Johannesson H."/>
        </authorList>
    </citation>
    <scope>NUCLEOTIDE SEQUENCE</scope>
    <source>
        <strain evidence="2">CBS 307.81</strain>
    </source>
</reference>
<evidence type="ECO:0000256" key="1">
    <source>
        <dbReference type="SAM" id="MobiDB-lite"/>
    </source>
</evidence>
<dbReference type="Proteomes" id="UP001174997">
    <property type="component" value="Unassembled WGS sequence"/>
</dbReference>
<comment type="caution">
    <text evidence="2">The sequence shown here is derived from an EMBL/GenBank/DDBJ whole genome shotgun (WGS) entry which is preliminary data.</text>
</comment>
<dbReference type="AlphaFoldDB" id="A0AA40DB76"/>
<feature type="compositionally biased region" description="Low complexity" evidence="1">
    <location>
        <begin position="387"/>
        <end position="400"/>
    </location>
</feature>
<evidence type="ECO:0000313" key="3">
    <source>
        <dbReference type="Proteomes" id="UP001174997"/>
    </source>
</evidence>
<accession>A0AA40DB76</accession>
<keyword evidence="3" id="KW-1185">Reference proteome</keyword>
<proteinExistence type="predicted"/>
<feature type="region of interest" description="Disordered" evidence="1">
    <location>
        <begin position="373"/>
        <end position="422"/>
    </location>
</feature>
<dbReference type="EMBL" id="JAULSY010000053">
    <property type="protein sequence ID" value="KAK0668636.1"/>
    <property type="molecule type" value="Genomic_DNA"/>
</dbReference>
<gene>
    <name evidence="2" type="ORF">QBC41DRAFT_393384</name>
</gene>
<feature type="region of interest" description="Disordered" evidence="1">
    <location>
        <begin position="196"/>
        <end position="224"/>
    </location>
</feature>